<dbReference type="EMBL" id="JGDB01000291">
    <property type="protein sequence ID" value="EXY88196.1"/>
    <property type="molecule type" value="Genomic_DNA"/>
</dbReference>
<dbReference type="EMBL" id="JGDB01000001">
    <property type="protein sequence ID" value="EXY93187.1"/>
    <property type="molecule type" value="Genomic_DNA"/>
</dbReference>
<comment type="caution">
    <text evidence="3">The sequence shown here is derived from an EMBL/GenBank/DDBJ whole genome shotgun (WGS) entry which is preliminary data.</text>
</comment>
<sequence>MKPCREQQENKLVFPYRFLHGFILFKRQKYHTYKDKVLWTRKHTDSCTRQVSHRCH</sequence>
<evidence type="ECO:0000313" key="1">
    <source>
        <dbReference type="EMBL" id="EXY88196.1"/>
    </source>
</evidence>
<name>A0A015UEL1_BACFG</name>
<proteinExistence type="predicted"/>
<evidence type="ECO:0000313" key="4">
    <source>
        <dbReference type="Proteomes" id="UP000020773"/>
    </source>
</evidence>
<protein>
    <submittedName>
        <fullName evidence="3">Uncharacterized protein</fullName>
    </submittedName>
</protein>
<dbReference type="PATRIC" id="fig|1339316.3.peg.37"/>
<evidence type="ECO:0000313" key="3">
    <source>
        <dbReference type="EMBL" id="EXY93187.1"/>
    </source>
</evidence>
<reference evidence="3 4" key="1">
    <citation type="submission" date="2014-02" db="EMBL/GenBank/DDBJ databases">
        <authorList>
            <person name="Sears C."/>
            <person name="Carroll K."/>
            <person name="Sack B.R."/>
            <person name="Qadri F."/>
            <person name="Myers L.L."/>
            <person name="Chung G.-T."/>
            <person name="Escheverria P."/>
            <person name="Fraser C.M."/>
            <person name="Sadzewicz L."/>
            <person name="Shefchek K.A."/>
            <person name="Tallon L."/>
            <person name="Das S.P."/>
            <person name="Daugherty S."/>
            <person name="Mongodin E.F."/>
        </authorList>
    </citation>
    <scope>NUCLEOTIDE SEQUENCE [LARGE SCALE GENOMIC DNA]</scope>
    <source>
        <strain evidence="3">3998T</strain>
        <strain evidence="4">3998T(B)3</strain>
    </source>
</reference>
<gene>
    <name evidence="3" type="ORF">M125_0036</name>
    <name evidence="2" type="ORF">M125_5117</name>
    <name evidence="1" type="ORF">M125_5184</name>
</gene>
<organism evidence="3 4">
    <name type="scientific">Bacteroides fragilis str. 3998T(B)3</name>
    <dbReference type="NCBI Taxonomy" id="1339316"/>
    <lineage>
        <taxon>Bacteria</taxon>
        <taxon>Pseudomonadati</taxon>
        <taxon>Bacteroidota</taxon>
        <taxon>Bacteroidia</taxon>
        <taxon>Bacteroidales</taxon>
        <taxon>Bacteroidaceae</taxon>
        <taxon>Bacteroides</taxon>
    </lineage>
</organism>
<accession>A0A015UEL1</accession>
<evidence type="ECO:0000313" key="2">
    <source>
        <dbReference type="EMBL" id="EXY88224.1"/>
    </source>
</evidence>
<dbReference type="Proteomes" id="UP000020773">
    <property type="component" value="Unassembled WGS sequence"/>
</dbReference>
<dbReference type="EMBL" id="JGDB01000290">
    <property type="protein sequence ID" value="EXY88224.1"/>
    <property type="molecule type" value="Genomic_DNA"/>
</dbReference>
<dbReference type="AlphaFoldDB" id="A0A015UEL1"/>